<feature type="transmembrane region" description="Helical" evidence="5">
    <location>
        <begin position="211"/>
        <end position="229"/>
    </location>
</feature>
<evidence type="ECO:0000256" key="5">
    <source>
        <dbReference type="SAM" id="Phobius"/>
    </source>
</evidence>
<feature type="transmembrane region" description="Helical" evidence="5">
    <location>
        <begin position="370"/>
        <end position="391"/>
    </location>
</feature>
<feature type="transmembrane region" description="Helical" evidence="5">
    <location>
        <begin position="336"/>
        <end position="358"/>
    </location>
</feature>
<feature type="transmembrane region" description="Helical" evidence="5">
    <location>
        <begin position="249"/>
        <end position="267"/>
    </location>
</feature>
<feature type="transmembrane region" description="Helical" evidence="5">
    <location>
        <begin position="172"/>
        <end position="191"/>
    </location>
</feature>
<evidence type="ECO:0000313" key="8">
    <source>
        <dbReference type="Proteomes" id="UP000249590"/>
    </source>
</evidence>
<keyword evidence="1 5" id="KW-0812">Transmembrane</keyword>
<dbReference type="EMBL" id="QHHQ01000005">
    <property type="protein sequence ID" value="RAH99539.1"/>
    <property type="molecule type" value="Genomic_DNA"/>
</dbReference>
<evidence type="ECO:0000256" key="4">
    <source>
        <dbReference type="SAM" id="MobiDB-lite"/>
    </source>
</evidence>
<evidence type="ECO:0000256" key="3">
    <source>
        <dbReference type="ARBA" id="ARBA00023136"/>
    </source>
</evidence>
<evidence type="ECO:0000313" key="7">
    <source>
        <dbReference type="EMBL" id="RAH99539.1"/>
    </source>
</evidence>
<dbReference type="PANTHER" id="PTHR23521">
    <property type="entry name" value="TRANSPORTER MFS SUPERFAMILY"/>
    <property type="match status" value="1"/>
</dbReference>
<feature type="compositionally biased region" description="Basic and acidic residues" evidence="4">
    <location>
        <begin position="474"/>
        <end position="485"/>
    </location>
</feature>
<gene>
    <name evidence="7" type="ORF">DLJ53_23815</name>
</gene>
<feature type="transmembrane region" description="Helical" evidence="5">
    <location>
        <begin position="87"/>
        <end position="106"/>
    </location>
</feature>
<accession>A0A8B2NTE5</accession>
<reference evidence="7 8" key="1">
    <citation type="submission" date="2018-05" db="EMBL/GenBank/DDBJ databases">
        <title>Acuticoccus sediminis sp. nov., isolated from deep-sea sediment of Indian Ocean.</title>
        <authorList>
            <person name="Liu X."/>
            <person name="Lai Q."/>
            <person name="Du Y."/>
            <person name="Sun F."/>
            <person name="Zhang X."/>
            <person name="Wang S."/>
            <person name="Shao Z."/>
        </authorList>
    </citation>
    <scope>NUCLEOTIDE SEQUENCE [LARGE SCALE GENOMIC DNA]</scope>
    <source>
        <strain evidence="7 8">PTG4-2</strain>
    </source>
</reference>
<dbReference type="InterPro" id="IPR011701">
    <property type="entry name" value="MFS"/>
</dbReference>
<dbReference type="RefSeq" id="WP_111349840.1">
    <property type="nucleotide sequence ID" value="NZ_QHHQ01000005.1"/>
</dbReference>
<dbReference type="AlphaFoldDB" id="A0A8B2NTE5"/>
<dbReference type="Proteomes" id="UP000249590">
    <property type="component" value="Unassembled WGS sequence"/>
</dbReference>
<feature type="region of interest" description="Disordered" evidence="4">
    <location>
        <begin position="440"/>
        <end position="485"/>
    </location>
</feature>
<dbReference type="GO" id="GO:0005886">
    <property type="term" value="C:plasma membrane"/>
    <property type="evidence" value="ECO:0007669"/>
    <property type="project" value="TreeGrafter"/>
</dbReference>
<dbReference type="PROSITE" id="PS50850">
    <property type="entry name" value="MFS"/>
    <property type="match status" value="1"/>
</dbReference>
<evidence type="ECO:0000256" key="1">
    <source>
        <dbReference type="ARBA" id="ARBA00022692"/>
    </source>
</evidence>
<organism evidence="7 8">
    <name type="scientific">Acuticoccus sediminis</name>
    <dbReference type="NCBI Taxonomy" id="2184697"/>
    <lineage>
        <taxon>Bacteria</taxon>
        <taxon>Pseudomonadati</taxon>
        <taxon>Pseudomonadota</taxon>
        <taxon>Alphaproteobacteria</taxon>
        <taxon>Hyphomicrobiales</taxon>
        <taxon>Amorphaceae</taxon>
        <taxon>Acuticoccus</taxon>
    </lineage>
</organism>
<feature type="transmembrane region" description="Helical" evidence="5">
    <location>
        <begin position="303"/>
        <end position="324"/>
    </location>
</feature>
<dbReference type="OrthoDB" id="9810614at2"/>
<dbReference type="CDD" id="cd17477">
    <property type="entry name" value="MFS_YcaD_like"/>
    <property type="match status" value="1"/>
</dbReference>
<feature type="transmembrane region" description="Helical" evidence="5">
    <location>
        <begin position="145"/>
        <end position="166"/>
    </location>
</feature>
<dbReference type="Gene3D" id="1.20.1250.20">
    <property type="entry name" value="MFS general substrate transporter like domains"/>
    <property type="match status" value="2"/>
</dbReference>
<dbReference type="InterPro" id="IPR047200">
    <property type="entry name" value="MFS_YcaD-like"/>
</dbReference>
<keyword evidence="3 5" id="KW-0472">Membrane</keyword>
<evidence type="ECO:0000259" key="6">
    <source>
        <dbReference type="PROSITE" id="PS50850"/>
    </source>
</evidence>
<feature type="transmembrane region" description="Helical" evidence="5">
    <location>
        <begin position="56"/>
        <end position="80"/>
    </location>
</feature>
<dbReference type="GO" id="GO:0022857">
    <property type="term" value="F:transmembrane transporter activity"/>
    <property type="evidence" value="ECO:0007669"/>
    <property type="project" value="InterPro"/>
</dbReference>
<comment type="caution">
    <text evidence="7">The sequence shown here is derived from an EMBL/GenBank/DDBJ whole genome shotgun (WGS) entry which is preliminary data.</text>
</comment>
<feature type="transmembrane region" description="Helical" evidence="5">
    <location>
        <begin position="18"/>
        <end position="36"/>
    </location>
</feature>
<keyword evidence="8" id="KW-1185">Reference proteome</keyword>
<name>A0A8B2NTE5_9HYPH</name>
<proteinExistence type="predicted"/>
<dbReference type="InterPro" id="IPR020846">
    <property type="entry name" value="MFS_dom"/>
</dbReference>
<evidence type="ECO:0000256" key="2">
    <source>
        <dbReference type="ARBA" id="ARBA00022989"/>
    </source>
</evidence>
<dbReference type="PANTHER" id="PTHR23521:SF3">
    <property type="entry name" value="MFS TRANSPORTER"/>
    <property type="match status" value="1"/>
</dbReference>
<dbReference type="Pfam" id="PF07690">
    <property type="entry name" value="MFS_1"/>
    <property type="match status" value="1"/>
</dbReference>
<sequence>MSSGTISETQEPVSVRSALAPVAALLLGTALLYLGYGLQATLIPLRADFEGFSRVAIGLLSSTYYAGFVAGCVFAPYLILRAGHIRAFAAMVSLVSAAALSFPLVTDEISWMLFRFGTGFCISGLLVVIESWLNEKATNATRGTVMSTYIVITYATISIGQLGVAVQPISSFTLFALCSIMLSIAAVPVALTKASQPAPIPVVKFNPGMLWSTAPAAFVGSFLSGVMAGSFNGLGSIFAIDSGFRTDEAAIFVSASVMGGAIGQYPLGRISDFVDRRLVLLGAASATATIAFLLAFADFLPDVMILCFGFVVGLTMLPVYSVAAAHAYDWTPSEDIVATSAALLVVFGVGSIVGPLIASTMMAIIGPGGLFLTIAVSAVSLAIFVSARITMRSRPKEEMRSDFDYASTAVVGGAITPEPIAEDDPSLELPTGFSWMEAGIEDDDVHSGDTIEAPPEASDVLEPALATEEPLPSEDAKRDIEPGAT</sequence>
<feature type="domain" description="Major facilitator superfamily (MFS) profile" evidence="6">
    <location>
        <begin position="209"/>
        <end position="485"/>
    </location>
</feature>
<dbReference type="InterPro" id="IPR036259">
    <property type="entry name" value="MFS_trans_sf"/>
</dbReference>
<protein>
    <submittedName>
        <fullName evidence="7">MFS transporter</fullName>
    </submittedName>
</protein>
<feature type="transmembrane region" description="Helical" evidence="5">
    <location>
        <begin position="279"/>
        <end position="297"/>
    </location>
</feature>
<keyword evidence="2 5" id="KW-1133">Transmembrane helix</keyword>
<feature type="transmembrane region" description="Helical" evidence="5">
    <location>
        <begin position="112"/>
        <end position="133"/>
    </location>
</feature>
<dbReference type="SUPFAM" id="SSF103473">
    <property type="entry name" value="MFS general substrate transporter"/>
    <property type="match status" value="1"/>
</dbReference>